<keyword evidence="1" id="KW-0472">Membrane</keyword>
<proteinExistence type="predicted"/>
<evidence type="ECO:0000313" key="2">
    <source>
        <dbReference type="EMBL" id="MCY1081276.1"/>
    </source>
</evidence>
<evidence type="ECO:0000256" key="1">
    <source>
        <dbReference type="SAM" id="Phobius"/>
    </source>
</evidence>
<accession>A0ABT4AIZ8</accession>
<reference evidence="2 3" key="1">
    <citation type="submission" date="2022-11" db="EMBL/GenBank/DDBJ databases">
        <title>Minimal conservation of predation-associated metabolite biosynthetic gene clusters underscores biosynthetic potential of Myxococcota including descriptions for ten novel species: Archangium lansinium sp. nov., Myxococcus landrumus sp. nov., Nannocystis bai.</title>
        <authorList>
            <person name="Ahearne A."/>
            <person name="Stevens C."/>
            <person name="Phillips K."/>
        </authorList>
    </citation>
    <scope>NUCLEOTIDE SEQUENCE [LARGE SCALE GENOMIC DNA]</scope>
    <source>
        <strain evidence="2 3">MIWBW</strain>
    </source>
</reference>
<dbReference type="EMBL" id="JAPNKA010000001">
    <property type="protein sequence ID" value="MCY1081276.1"/>
    <property type="molecule type" value="Genomic_DNA"/>
</dbReference>
<dbReference type="Proteomes" id="UP001207654">
    <property type="component" value="Unassembled WGS sequence"/>
</dbReference>
<evidence type="ECO:0000313" key="3">
    <source>
        <dbReference type="Proteomes" id="UP001207654"/>
    </source>
</evidence>
<organism evidence="2 3">
    <name type="scientific">Archangium lansingense</name>
    <dbReference type="NCBI Taxonomy" id="2995310"/>
    <lineage>
        <taxon>Bacteria</taxon>
        <taxon>Pseudomonadati</taxon>
        <taxon>Myxococcota</taxon>
        <taxon>Myxococcia</taxon>
        <taxon>Myxococcales</taxon>
        <taxon>Cystobacterineae</taxon>
        <taxon>Archangiaceae</taxon>
        <taxon>Archangium</taxon>
    </lineage>
</organism>
<feature type="transmembrane region" description="Helical" evidence="1">
    <location>
        <begin position="35"/>
        <end position="59"/>
    </location>
</feature>
<protein>
    <recommendedName>
        <fullName evidence="4">Lipoprotein</fullName>
    </recommendedName>
</protein>
<sequence>MSSLNPSLAGALTLAVGVAVSGCVAAGTPSSFTVTVTVTVTLLLASAFPLTKSVLLGVVSRSGPPMSMPSLAALPGNFPNFSTTGTRGAVVSTVKFWPVLLVL</sequence>
<keyword evidence="1" id="KW-1133">Transmembrane helix</keyword>
<gene>
    <name evidence="2" type="ORF">OV287_43170</name>
</gene>
<dbReference type="RefSeq" id="WP_267539881.1">
    <property type="nucleotide sequence ID" value="NZ_JAPNKA010000001.1"/>
</dbReference>
<evidence type="ECO:0008006" key="4">
    <source>
        <dbReference type="Google" id="ProtNLM"/>
    </source>
</evidence>
<comment type="caution">
    <text evidence="2">The sequence shown here is derived from an EMBL/GenBank/DDBJ whole genome shotgun (WGS) entry which is preliminary data.</text>
</comment>
<keyword evidence="1" id="KW-0812">Transmembrane</keyword>
<name>A0ABT4AIZ8_9BACT</name>
<keyword evidence="3" id="KW-1185">Reference proteome</keyword>